<evidence type="ECO:0000256" key="14">
    <source>
        <dbReference type="ARBA" id="ARBA00022984"/>
    </source>
</evidence>
<dbReference type="InterPro" id="IPR001264">
    <property type="entry name" value="Glyco_trans_51"/>
</dbReference>
<keyword evidence="13" id="KW-0735">Signal-anchor</keyword>
<keyword evidence="8" id="KW-0328">Glycosyltransferase</keyword>
<dbReference type="InterPro" id="IPR031376">
    <property type="entry name" value="PCB_OB"/>
</dbReference>
<dbReference type="Pfam" id="PF17092">
    <property type="entry name" value="PCB_OB"/>
    <property type="match status" value="1"/>
</dbReference>
<keyword evidence="7" id="KW-0645">Protease</keyword>
<keyword evidence="18" id="KW-0511">Multifunctional enzyme</keyword>
<keyword evidence="15" id="KW-1133">Transmembrane helix</keyword>
<dbReference type="Pfam" id="PF00905">
    <property type="entry name" value="Transpeptidase"/>
    <property type="match status" value="1"/>
</dbReference>
<dbReference type="GO" id="GO:0071555">
    <property type="term" value="P:cell wall organization"/>
    <property type="evidence" value="ECO:0007669"/>
    <property type="project" value="UniProtKB-KW"/>
</dbReference>
<dbReference type="PANTHER" id="PTHR32282">
    <property type="entry name" value="BINDING PROTEIN TRANSPEPTIDASE, PUTATIVE-RELATED"/>
    <property type="match status" value="1"/>
</dbReference>
<evidence type="ECO:0000259" key="25">
    <source>
        <dbReference type="Pfam" id="PF00912"/>
    </source>
</evidence>
<evidence type="ECO:0000259" key="26">
    <source>
        <dbReference type="Pfam" id="PF17092"/>
    </source>
</evidence>
<evidence type="ECO:0000256" key="8">
    <source>
        <dbReference type="ARBA" id="ARBA00022676"/>
    </source>
</evidence>
<comment type="caution">
    <text evidence="27">The sequence shown here is derived from an EMBL/GenBank/DDBJ whole genome shotgun (WGS) entry which is preliminary data.</text>
</comment>
<feature type="compositionally biased region" description="Polar residues" evidence="23">
    <location>
        <begin position="738"/>
        <end position="749"/>
    </location>
</feature>
<dbReference type="GO" id="GO:0008658">
    <property type="term" value="F:penicillin binding"/>
    <property type="evidence" value="ECO:0007669"/>
    <property type="project" value="InterPro"/>
</dbReference>
<dbReference type="SUPFAM" id="SSF50249">
    <property type="entry name" value="Nucleic acid-binding proteins"/>
    <property type="match status" value="1"/>
</dbReference>
<evidence type="ECO:0000256" key="1">
    <source>
        <dbReference type="ARBA" id="ARBA00004249"/>
    </source>
</evidence>
<evidence type="ECO:0000256" key="11">
    <source>
        <dbReference type="ARBA" id="ARBA00022801"/>
    </source>
</evidence>
<accession>A0A5J4L2A5</accession>
<keyword evidence="9" id="KW-0808">Transferase</keyword>
<dbReference type="Pfam" id="PF00912">
    <property type="entry name" value="Transgly"/>
    <property type="match status" value="1"/>
</dbReference>
<dbReference type="InterPro" id="IPR023346">
    <property type="entry name" value="Lysozyme-like_dom_sf"/>
</dbReference>
<proteinExistence type="predicted"/>
<dbReference type="GO" id="GO:0009002">
    <property type="term" value="F:serine-type D-Ala-D-Ala carboxypeptidase activity"/>
    <property type="evidence" value="ECO:0007669"/>
    <property type="project" value="UniProtKB-EC"/>
</dbReference>
<keyword evidence="4" id="KW-1003">Cell membrane</keyword>
<dbReference type="GO" id="GO:0008955">
    <property type="term" value="F:peptidoglycan glycosyltransferase activity"/>
    <property type="evidence" value="ECO:0007669"/>
    <property type="project" value="UniProtKB-EC"/>
</dbReference>
<dbReference type="FunFam" id="1.10.3810.10:FF:000003">
    <property type="entry name" value="Penicillin-binding protein 1a"/>
    <property type="match status" value="1"/>
</dbReference>
<feature type="domain" description="Glycosyl transferase family 51" evidence="25">
    <location>
        <begin position="52"/>
        <end position="224"/>
    </location>
</feature>
<comment type="subcellular location">
    <subcellularLocation>
        <location evidence="1">Cell inner membrane</location>
        <topology evidence="1">Single-pass type II membrane protein</topology>
    </subcellularLocation>
</comment>
<evidence type="ECO:0000256" key="5">
    <source>
        <dbReference type="ARBA" id="ARBA00022519"/>
    </source>
</evidence>
<keyword evidence="11" id="KW-0378">Hydrolase</keyword>
<dbReference type="GO" id="GO:0008360">
    <property type="term" value="P:regulation of cell shape"/>
    <property type="evidence" value="ECO:0007669"/>
    <property type="project" value="UniProtKB-KW"/>
</dbReference>
<evidence type="ECO:0000256" key="3">
    <source>
        <dbReference type="ARBA" id="ARBA00018638"/>
    </source>
</evidence>
<evidence type="ECO:0000256" key="16">
    <source>
        <dbReference type="ARBA" id="ARBA00023136"/>
    </source>
</evidence>
<organism evidence="27">
    <name type="scientific">hot springs metagenome</name>
    <dbReference type="NCBI Taxonomy" id="433727"/>
    <lineage>
        <taxon>unclassified sequences</taxon>
        <taxon>metagenomes</taxon>
        <taxon>ecological metagenomes</taxon>
    </lineage>
</organism>
<dbReference type="InterPro" id="IPR012340">
    <property type="entry name" value="NA-bd_OB-fold"/>
</dbReference>
<feature type="region of interest" description="Disordered" evidence="23">
    <location>
        <begin position="736"/>
        <end position="767"/>
    </location>
</feature>
<dbReference type="GO" id="GO:0009252">
    <property type="term" value="P:peptidoglycan biosynthetic process"/>
    <property type="evidence" value="ECO:0007669"/>
    <property type="project" value="UniProtKB-KW"/>
</dbReference>
<dbReference type="GO" id="GO:0005886">
    <property type="term" value="C:plasma membrane"/>
    <property type="evidence" value="ECO:0007669"/>
    <property type="project" value="UniProtKB-SubCell"/>
</dbReference>
<evidence type="ECO:0000256" key="18">
    <source>
        <dbReference type="ARBA" id="ARBA00023268"/>
    </source>
</evidence>
<dbReference type="GO" id="GO:0046677">
    <property type="term" value="P:response to antibiotic"/>
    <property type="evidence" value="ECO:0007669"/>
    <property type="project" value="UniProtKB-KW"/>
</dbReference>
<dbReference type="EC" id="2.4.99.28" evidence="21"/>
<dbReference type="EMBL" id="BLAB01000001">
    <property type="protein sequence ID" value="GER92887.1"/>
    <property type="molecule type" value="Genomic_DNA"/>
</dbReference>
<keyword evidence="14" id="KW-0573">Peptidoglycan synthesis</keyword>
<reference evidence="27" key="1">
    <citation type="submission" date="2019-10" db="EMBL/GenBank/DDBJ databases">
        <title>Metagenomic sequencing of thiosulfate-disproportionating enrichment culture.</title>
        <authorList>
            <person name="Umezawa K."/>
            <person name="Kojima H."/>
            <person name="Fukui M."/>
        </authorList>
    </citation>
    <scope>NUCLEOTIDE SEQUENCE</scope>
    <source>
        <strain evidence="27">45J</strain>
    </source>
</reference>
<evidence type="ECO:0000256" key="23">
    <source>
        <dbReference type="SAM" id="MobiDB-lite"/>
    </source>
</evidence>
<evidence type="ECO:0000256" key="13">
    <source>
        <dbReference type="ARBA" id="ARBA00022968"/>
    </source>
</evidence>
<keyword evidence="19" id="KW-0961">Cell wall biogenesis/degradation</keyword>
<evidence type="ECO:0000256" key="21">
    <source>
        <dbReference type="ARBA" id="ARBA00044770"/>
    </source>
</evidence>
<dbReference type="SUPFAM" id="SSF53955">
    <property type="entry name" value="Lysozyme-like"/>
    <property type="match status" value="1"/>
</dbReference>
<dbReference type="InterPro" id="IPR001460">
    <property type="entry name" value="PCN-bd_Tpept"/>
</dbReference>
<evidence type="ECO:0000256" key="19">
    <source>
        <dbReference type="ARBA" id="ARBA00023316"/>
    </source>
</evidence>
<evidence type="ECO:0000256" key="20">
    <source>
        <dbReference type="ARBA" id="ARBA00034000"/>
    </source>
</evidence>
<dbReference type="InterPro" id="IPR012338">
    <property type="entry name" value="Beta-lactam/transpept-like"/>
</dbReference>
<evidence type="ECO:0000256" key="7">
    <source>
        <dbReference type="ARBA" id="ARBA00022670"/>
    </source>
</evidence>
<feature type="domain" description="Penicillin-binding protein OB-like" evidence="26">
    <location>
        <begin position="311"/>
        <end position="422"/>
    </location>
</feature>
<keyword evidence="12" id="KW-0133">Cell shape</keyword>
<feature type="domain" description="Penicillin-binding protein transpeptidase" evidence="24">
    <location>
        <begin position="424"/>
        <end position="694"/>
    </location>
</feature>
<comment type="catalytic activity">
    <reaction evidence="20">
        <text>Preferential cleavage: (Ac)2-L-Lys-D-Ala-|-D-Ala. Also transpeptidation of peptidyl-alanyl moieties that are N-acyl substituents of D-alanine.</text>
        <dbReference type="EC" id="3.4.16.4"/>
    </reaction>
</comment>
<dbReference type="Gene3D" id="1.10.3810.10">
    <property type="entry name" value="Biosynthetic peptidoglycan transglycosylase-like"/>
    <property type="match status" value="1"/>
</dbReference>
<sequence length="767" mass="84578">MRFRLILTALVLMLGFIAGAYLAIAKGVPSINELKNYKPINGTKVYADDDTLLGEFKIEKGIFVPLNKIPIHMRNAVIAVEDSRFYQHKGIDYIGIGRALVKDILHASLKEGGSTITQQLAKIMFLTSEKTIQRKLREAQLAIRLEKELTKNEILELYLNRVYFGHGAYGVEMASRLYFGKSVRDITLPEAALLAGLVKAPSTYSPYNNLVKAKERQEVVLARMEEEGYIKPSERAVAKDSPIHLSSIRAGTDSYNYFLEYIRQQLEQKYGVETVYKGGLRVYTTLDKNAQIYAQKALQEGLREVDKRRGWRGPIGHKENIRDDDSEPRVSFSASVGDISIGVVLSVNPKEAVVKARGLSGRLMLADAMWASTIIDRASGRIKTIKDFKLTNILKKGDIIWVKIKTISGKHVTFSLEQEPEVEGAVVAIEPDTGFIKALVGGFNFTKSEYNRAIYAKRQPGSAIKPIIYAAALENGYTPASIVNDEPAVYPDGKGGQWKPENYDHKYYGPTTLREALAYSRNVVTVKLVDSVGIDKVISFAKDIGIEADMPRELTIALGSISITPLEMTVAYSTFANGGVKITPIAIKYVTDAKGMVLESNEPEGLESITPQTSFLITSMMKDVINYGTGMRANIGRPAAGKTGTSNDYKDAWFVGYTPQLVGCVWVGFDDMRRSLGPGEVGGRAAAPIWANFMRNILSNEPAVDFPMPAKIVRVSIDPRTGLLSSDGSSGVLEYFTEGTQPKDYSSTPLKPEKTTMPLGDRLKAED</sequence>
<dbReference type="GO" id="GO:0006508">
    <property type="term" value="P:proteolysis"/>
    <property type="evidence" value="ECO:0007669"/>
    <property type="project" value="UniProtKB-KW"/>
</dbReference>
<keyword evidence="17" id="KW-0046">Antibiotic resistance</keyword>
<dbReference type="SUPFAM" id="SSF56601">
    <property type="entry name" value="beta-lactamase/transpeptidase-like"/>
    <property type="match status" value="1"/>
</dbReference>
<evidence type="ECO:0000256" key="15">
    <source>
        <dbReference type="ARBA" id="ARBA00022989"/>
    </source>
</evidence>
<dbReference type="GO" id="GO:0030288">
    <property type="term" value="C:outer membrane-bounded periplasmic space"/>
    <property type="evidence" value="ECO:0007669"/>
    <property type="project" value="TreeGrafter"/>
</dbReference>
<dbReference type="Gene3D" id="3.40.710.10">
    <property type="entry name" value="DD-peptidase/beta-lactamase superfamily"/>
    <property type="match status" value="2"/>
</dbReference>
<evidence type="ECO:0000256" key="9">
    <source>
        <dbReference type="ARBA" id="ARBA00022679"/>
    </source>
</evidence>
<keyword evidence="16" id="KW-0472">Membrane</keyword>
<evidence type="ECO:0000256" key="12">
    <source>
        <dbReference type="ARBA" id="ARBA00022960"/>
    </source>
</evidence>
<evidence type="ECO:0000256" key="22">
    <source>
        <dbReference type="ARBA" id="ARBA00049902"/>
    </source>
</evidence>
<comment type="catalytic activity">
    <reaction evidence="22">
        <text>[GlcNAc-(1-&gt;4)-Mur2Ac(oyl-L-Ala-gamma-D-Glu-L-Lys-D-Ala-D-Ala)](n)-di-trans,octa-cis-undecaprenyl diphosphate + beta-D-GlcNAc-(1-&gt;4)-Mur2Ac(oyl-L-Ala-gamma-D-Glu-L-Lys-D-Ala-D-Ala)-di-trans,octa-cis-undecaprenyl diphosphate = [GlcNAc-(1-&gt;4)-Mur2Ac(oyl-L-Ala-gamma-D-Glu-L-Lys-D-Ala-D-Ala)](n+1)-di-trans,octa-cis-undecaprenyl diphosphate + di-trans,octa-cis-undecaprenyl diphosphate + H(+)</text>
        <dbReference type="Rhea" id="RHEA:23708"/>
        <dbReference type="Rhea" id="RHEA-COMP:9602"/>
        <dbReference type="Rhea" id="RHEA-COMP:9603"/>
        <dbReference type="ChEBI" id="CHEBI:15378"/>
        <dbReference type="ChEBI" id="CHEBI:58405"/>
        <dbReference type="ChEBI" id="CHEBI:60033"/>
        <dbReference type="ChEBI" id="CHEBI:78435"/>
        <dbReference type="EC" id="2.4.99.28"/>
    </reaction>
</comment>
<evidence type="ECO:0000256" key="17">
    <source>
        <dbReference type="ARBA" id="ARBA00023251"/>
    </source>
</evidence>
<dbReference type="NCBIfam" id="TIGR02074">
    <property type="entry name" value="PBP_1a_fam"/>
    <property type="match status" value="1"/>
</dbReference>
<dbReference type="InterPro" id="IPR036950">
    <property type="entry name" value="PBP_transglycosylase"/>
</dbReference>
<evidence type="ECO:0000256" key="10">
    <source>
        <dbReference type="ARBA" id="ARBA00022692"/>
    </source>
</evidence>
<dbReference type="InterPro" id="IPR050396">
    <property type="entry name" value="Glycosyltr_51/Transpeptidase"/>
</dbReference>
<dbReference type="PANTHER" id="PTHR32282:SF27">
    <property type="entry name" value="PENICILLIN-BINDING PROTEIN 1A"/>
    <property type="match status" value="1"/>
</dbReference>
<name>A0A5J4L2A5_9ZZZZ</name>
<evidence type="ECO:0000256" key="6">
    <source>
        <dbReference type="ARBA" id="ARBA00022645"/>
    </source>
</evidence>
<keyword evidence="6" id="KW-0121">Carboxypeptidase</keyword>
<evidence type="ECO:0000256" key="2">
    <source>
        <dbReference type="ARBA" id="ARBA00012448"/>
    </source>
</evidence>
<evidence type="ECO:0000313" key="27">
    <source>
        <dbReference type="EMBL" id="GER92887.1"/>
    </source>
</evidence>
<evidence type="ECO:0000259" key="24">
    <source>
        <dbReference type="Pfam" id="PF00905"/>
    </source>
</evidence>
<keyword evidence="5" id="KW-0997">Cell inner membrane</keyword>
<gene>
    <name evidence="27" type="ORF">A45J_0618</name>
</gene>
<evidence type="ECO:0000256" key="4">
    <source>
        <dbReference type="ARBA" id="ARBA00022475"/>
    </source>
</evidence>
<keyword evidence="10" id="KW-0812">Transmembrane</keyword>
<protein>
    <recommendedName>
        <fullName evidence="3">Penicillin-binding protein 1A</fullName>
        <ecNumber evidence="21">2.4.99.28</ecNumber>
        <ecNumber evidence="2">3.4.16.4</ecNumber>
    </recommendedName>
</protein>
<dbReference type="AlphaFoldDB" id="A0A5J4L2A5"/>
<dbReference type="EC" id="3.4.16.4" evidence="2"/>